<feature type="compositionally biased region" description="Polar residues" evidence="3">
    <location>
        <begin position="802"/>
        <end position="831"/>
    </location>
</feature>
<evidence type="ECO:0000313" key="6">
    <source>
        <dbReference type="EMBL" id="GMH87299.1"/>
    </source>
</evidence>
<feature type="compositionally biased region" description="Polar residues" evidence="3">
    <location>
        <begin position="699"/>
        <end position="709"/>
    </location>
</feature>
<reference evidence="7" key="1">
    <citation type="journal article" date="2023" name="Commun. Biol.">
        <title>Genome analysis of Parmales, the sister group of diatoms, reveals the evolutionary specialization of diatoms from phago-mixotrophs to photoautotrophs.</title>
        <authorList>
            <person name="Ban H."/>
            <person name="Sato S."/>
            <person name="Yoshikawa S."/>
            <person name="Yamada K."/>
            <person name="Nakamura Y."/>
            <person name="Ichinomiya M."/>
            <person name="Sato N."/>
            <person name="Blanc-Mathieu R."/>
            <person name="Endo H."/>
            <person name="Kuwata A."/>
            <person name="Ogata H."/>
        </authorList>
    </citation>
    <scope>NUCLEOTIDE SEQUENCE [LARGE SCALE GENOMIC DNA]</scope>
    <source>
        <strain evidence="7">NIES 3701</strain>
    </source>
</reference>
<dbReference type="SMART" id="SM00028">
    <property type="entry name" value="TPR"/>
    <property type="match status" value="3"/>
</dbReference>
<proteinExistence type="predicted"/>
<feature type="compositionally biased region" description="Polar residues" evidence="3">
    <location>
        <begin position="3486"/>
        <end position="3509"/>
    </location>
</feature>
<feature type="region of interest" description="Disordered" evidence="3">
    <location>
        <begin position="1908"/>
        <end position="1929"/>
    </location>
</feature>
<dbReference type="InterPro" id="IPR023393">
    <property type="entry name" value="START-like_dom_sf"/>
</dbReference>
<keyword evidence="1" id="KW-0547">Nucleotide-binding</keyword>
<gene>
    <name evidence="6" type="ORF">TrST_g6490</name>
</gene>
<feature type="region of interest" description="Disordered" evidence="3">
    <location>
        <begin position="3403"/>
        <end position="3435"/>
    </location>
</feature>
<protein>
    <recommendedName>
        <fullName evidence="8">Guanylate cyclase domain-containing protein</fullName>
    </recommendedName>
</protein>
<feature type="compositionally biased region" description="Basic and acidic residues" evidence="3">
    <location>
        <begin position="1194"/>
        <end position="1205"/>
    </location>
</feature>
<dbReference type="PANTHER" id="PTHR16305">
    <property type="entry name" value="TESTICULAR SOLUBLE ADENYLYL CYCLASE"/>
    <property type="match status" value="1"/>
</dbReference>
<feature type="region of interest" description="Disordered" evidence="3">
    <location>
        <begin position="795"/>
        <end position="840"/>
    </location>
</feature>
<evidence type="ECO:0000256" key="2">
    <source>
        <dbReference type="ARBA" id="ARBA00022840"/>
    </source>
</evidence>
<feature type="region of interest" description="Disordered" evidence="3">
    <location>
        <begin position="1843"/>
        <end position="1863"/>
    </location>
</feature>
<feature type="compositionally biased region" description="Polar residues" evidence="3">
    <location>
        <begin position="616"/>
        <end position="635"/>
    </location>
</feature>
<feature type="compositionally biased region" description="Polar residues" evidence="3">
    <location>
        <begin position="3410"/>
        <end position="3422"/>
    </location>
</feature>
<dbReference type="GO" id="GO:0004016">
    <property type="term" value="F:adenylate cyclase activity"/>
    <property type="evidence" value="ECO:0007669"/>
    <property type="project" value="TreeGrafter"/>
</dbReference>
<feature type="domain" description="Guanylate cyclase" evidence="4">
    <location>
        <begin position="153"/>
        <end position="294"/>
    </location>
</feature>
<dbReference type="Pfam" id="PF13191">
    <property type="entry name" value="AAA_16"/>
    <property type="match status" value="1"/>
</dbReference>
<dbReference type="PROSITE" id="PS50848">
    <property type="entry name" value="START"/>
    <property type="match status" value="1"/>
</dbReference>
<evidence type="ECO:0000313" key="7">
    <source>
        <dbReference type="Proteomes" id="UP001165085"/>
    </source>
</evidence>
<dbReference type="Gene3D" id="3.30.530.20">
    <property type="match status" value="1"/>
</dbReference>
<evidence type="ECO:0000259" key="5">
    <source>
        <dbReference type="PROSITE" id="PS50848"/>
    </source>
</evidence>
<feature type="region of interest" description="Disordered" evidence="3">
    <location>
        <begin position="3455"/>
        <end position="3509"/>
    </location>
</feature>
<dbReference type="CDD" id="cd07302">
    <property type="entry name" value="CHD"/>
    <property type="match status" value="2"/>
</dbReference>
<dbReference type="SUPFAM" id="SSF48452">
    <property type="entry name" value="TPR-like"/>
    <property type="match status" value="2"/>
</dbReference>
<dbReference type="InterPro" id="IPR001054">
    <property type="entry name" value="A/G_cyclase"/>
</dbReference>
<dbReference type="GO" id="GO:0005737">
    <property type="term" value="C:cytoplasm"/>
    <property type="evidence" value="ECO:0007669"/>
    <property type="project" value="TreeGrafter"/>
</dbReference>
<dbReference type="PANTHER" id="PTHR16305:SF28">
    <property type="entry name" value="GUANYLATE CYCLASE DOMAIN-CONTAINING PROTEIN"/>
    <property type="match status" value="1"/>
</dbReference>
<sequence length="4590" mass="512310">MNRPKELSLSATLGLRTSRAMDDGKLLPQHTPSLVSEVSSDIQWKDRYNEVRRKFLDLQIEINKRTDQTKSRQGELMQQIKATDGLNKKLNEEIQRLVPLVGKSQPKPSEIADLGNTGLSRLLCTFLPNMVIDHINKGKFKEGAHFTTHHDTTLLFVDISGYTALAQKLGAEGTEGTEKLSESLDAFFNIAITSIYAHGGDVVKFCGDALMCVFLPPLAATDAAKKAQMASAACCCLDLQKKLRGFKAAEGVTLDLKLMLGYGTIVGNYVTSSTYNHSEFLISGLPIKQITKIDKAINPGEIMLSDEAFNVIEDLVKVKSSPSAGGLKILLGCSFESSATTSAAAKMLKFSDTENKLLSPFLDAQIFEQVKEISYTWSRMSTYKDYTRSRLSRHDTCTTLFVNMINDKFWDKDPSVVCDMFQKAFVAIYEPLRKFHGVLRQFLQDDKGQVGIIIFSGRESNTLAACRCALKIKETFNELNIKFGMGIATGKVFCGPVGDHSRCEMSWIGDSVNHSARLMGMSMKTNSIYADKSSVDAAASEVVFENIGQIALKGKGLVQSYEVSGLKYKGSVLTDQNSEAADMSAPPQMFDNLAGVHSALLLDWAVHSATNRQLGVNVKKQNGNGEGSPKQSPKQSPKRLNANAGDAESSNVDDLFKAGRLAVNLKKFRRKAQRKAQEKREAGALTPPSEETSPAETPQATVATLNLQDGNDIDNRSPNGSDDEGSPNAPIKEIDPNIKEIMDLNPHQNSFIKSPKNQNISGETANATTLDNKVIEFFDKDPSLKSIEGIKIDKSGLDSPLMSFTPSPASTPIQSPRQSFVQSRQPSSRSKVTGDSKRNVASSRNLANKNFANKNSRSLRRISAGVGVSPVNPLSKSSKRFSQGNLDLLNQVSGAADEVSTKPDNVPLILGNSKKTAFAICCSLCVSDMIDADDLSLIRDTVVDFGADVISVTPFLSASHSFVATIVFIEGTLPTRQTGGEGSQSKQNLVNNFSSFLEHLLHDEHFSGDDSPVKSVGASAGDINLSIKPQSSTCLLATGYPLQECLDVLDTSEHVGARGEKAIIMITESIYNLDGAKDLLESHHKLNFFSKQDRQEAPHFTPQTTADMYCLHLGSSNSLNPGIAMPVAFIRRFLNNKELERCNKYLEKSCSPVLQKVAKAGGSVQNLQGIYADSSLVFIFIGLKGDTMLSFHEEAKEAQREKDRQLSGGTDDGLSNSQQHKRKEKKKPSDFLLFKMARKAVDIAEKELGKIGGEILSSTLTNTAIQMSFKASCKPEVASYLCCRVRAAVSSHHFTENFRAFVRFGDINWRTGFNGSTLPHGHIVRSIAHAVQTMRKKNLPSGVYLHTDGVDMTGRADYSMLTKLTMMSNHIEQQDSEYDSDDDYQEELMKNEMDKIKRRTLKREREIAQKQEPERVRSPPPLGGHSLPITDLSSPKHAEVSTIRFRKAANAIVNSVRVTKKSVVQHNRRAQKAIKPQEANELHKSIMRNQELNNKWMHCDDILSPACKMVHQKCKNVGRTELQDLLFRQVETLLLSRESTFTILESKGGYGKSSIANVVLALAKRVRITHVRVQTDENSMHDPWAVWKPVVRFLLGASGIDKEDGILQVLDLLPLKEEEKARAVIWLHDIIPEQWCQASTLKRRANGSAIQTVDSVVRKTRKGSIIDTLGNDDLADIEDEDSSMGAAGILTMKLELFDLLLRALFVRAGLLVLVIEDLHWMDVSSWKLMRRLCTIEEGVMILCTTRPPTAAQAVDYTHIINNWHKGRREVLQRLNPQDLLKMAQNTFPTKHINPEFHGRLVAVSRGFTFLAAELLLEVKEMPERSVLLKGFDELKHLLEDDTLGQGRHKRGAAPAKEMGKMGLPHMHTFSKPLTTDKKDKATSRAAAPVTEVDAAVNSVVTLQSNPRFASPRQAGRGIKPPPFKKQSTIERGMRRASTFIAQKIISLDDKQGGIIRSTSRMLRSPSRGTKVALPNISESKIAAETENFFEQNPESKHLRDVMEHFNVSSGDEKDGKEKFHQLTIASMRDIELAKDKYTDDEKHQMEMFYAMSRGDERSSGWEQISSHSGCDYYIRQDASSSLRQAKTVTTTENASPDECLAFLLGTSHLTSSRKPTMIGGMKVKKVNDHSEIVWLKFKFPTPMYNRDIVYKSCWKRMRKDTVVLVMTSTNSEEAPPKEHGFLRMELKFGVYVLEGSSGLGTKITHFLCVDPMGYIPSSLVKTYIMHFTSGPSEVRDYYSTMEDTGLPLLKRLLERRLGDLSKTKILLLGYAAVMGGTIQKASELVGALREEARQGKRMDARSLVEIDPDTLYKDLADLVRMRLLEGDSIPETNLGHGGDTRYTGGYSQKGGESFEVSHMLDEGSEIESVGNFSVRFVHKYVHDCCLNMLPEKHFKLANRVAAELISQRKKGSSSMFEHHHYELARLYRNCGEFEEARLNFIMAGNSAMNHGATRDASRMYFQLIELDSALDEDRLPLLSFHSLAYEQAHLHYMLGMTVNHPFVQRMCFEQALKFLGSTFSPNTRSLKNLALIFRTKMKWKLSPPDKRAKRAISHTDRANENQLKAKIWQQLATLFHDNSRVFLFCNFIQVHHSCQVGLSDELLVGLADISNGYISSGNFIEAEKYLSKIEPVVDLIESPLSRCCYLYARAKSMCAKGNLLDSLPIYEDASSGFFTLCGDFRRWFNTEAEAAMTMMQLGMLSEALEKCRKSLIKCDNIAEETWKVEFIHLFVMLNTRAGYFKSALENFTELEEAMKQTRFGGAASMTEMFTDGQSELSKAIVNKLLHIDSRHINDMNVPLGATAAAYCMQSEDGDDAKSAVMKILSGVLPSNAHWWHYEVAFWGCLSATEVCSRIADKNQTDGNLKGEATSGFVEKQTEMKSALKRWVKCLEGFRKYPVCVPWIDIVQCKVLAIESYDSELKIVSVLEKALDKAQITGNVFAAAMCDIEIAQANRSATMSARINRCKNAMSRFEEIGASFELEKSILALVRLDPMSPEFRKMADKVGTDERRKSAQATNKEASFNFHLNDMHSDTLDYPLVGRKDEFTLIMKAANGFRTKRGTVIAPILIEASAGMGKSALLKGVYTDLTKTMSSHFKILRSDASDLESANPFYIFKRIFSDLLLLDAARKESNSRDTIVLNSRRGDQHMQMYSADSSTSDRHDREHLLSQLIECIGRIEAERYHPLINQVMSWNYPETEYTKDLKGEVRNTKTLEFLLRVLEGHARKHKRLVFFIENIHWLDTMSFELLLKCCDSSSMWFMLTSRTGVYGDIEHHQIDEQGLRTQTSQTFSSVNRNESEIKGGWAEVNNLNSSSKLTGSQKAVDKMVSKRLIPLPVSRHPQASGVIGQIQNQNLGRRGSIEKQAGRRLSTEKLGTSICMINADDDDVDAKQVVETGIRRGSVGKVKVATHSPQRRSLLTRQQSKSKEDLQSSDKSIRGSLVSPLVKKIGRSLSGTILPEPTQIGDEDHIPQSPLAGAHRPPHLSPETPQRRSVTKPNLPHQNQNPTDNIANDIDSGLNLAFQQLIYEKMAVCILLGNIDRESLHEHICHLLDCTAVSEELLNVVEKRAGGNFLYVQEFIGSMGDAGILVREGGGRVTIESEDTLAVPDKIEALISSRVDSLFPSQQYLIRTAAAIGKEFRLEMLVAVHPNTDMLSTLERDMKELVRKRFLEFVGDENETLRFCHTYVQEAVYMSALVDTNKQIHRSCAQYFEIYYVDDLSPHFGSIAKHYKLAQQFQQAAHYSILASEFALSNNMYESTIEFVDIAMEIVQKMGRRYKPSNRFKTSTRELAHLHFQAGTARFATGNLQASIFHYEQCIRMNGHLVLNRNPAMYIERVVNKARVLLMANRKVQHGVVSDALALTDESMDHNSMVSQAFLSLASLYHMQNESYHKNHVSCLMKAARYATKEGTSTKSLIKVLCGLADIGITLKWNSIVDYCIHECGRLSTELDATDCFGMYSCVKALRYTFQGDLGMAKEKFEIGWDLCWEERQLDWWSMALIGNAFTDFEVGEGWDCLSLIKDEMSRAIATRNFFIFERICVFLLPYLWEMDTEIEADGTINPDGDCYEEWVDYFVDQSAVLSNESVNDKTRNSFRYFIGSDGHLVCAAGVLREINLGFFASAAEWALQLSKSYEHWPQDSIETLLMSLPTYQLVAALLTLHKEQSRKVKGNAQKELDNYPQGCFTSAAEGIVTAFEQNVIAVVSKPWALMCRALLHKAHNRLEKCVDKLTDALRIASHHSMQSCMGYIYMNLSQTEKLLSSNKMINDVHASIAGAQRNQPEKGQRMSTAMVTKKGRGGRRKAAVAVAKEAVDLIYMSHARSALDIAERCGLTHVYFSCLKLLDSKASQFGSFRRLSGRQSFMPDTVNHEGGRRRIEALHDHRLGSVVDSGRGGHHESIFDGTANRGFGFVRASLVDAHGRGNTRGTSFHRGQDSTHVHQETLVDVRGVSHNNSLAPNRHVHRNSTKMQAGGDGPGNKFHALPPGIIESAIEEGEDEDRTSFMVGTHKSIVGADVGLTTVGEDGGHSEVDRSPSFSSELSTFRRGKLQKGVSWKQNNRPKMSPALKQLSQKVLTSKRGEEMKEYVRMEQGE</sequence>
<dbReference type="InterPro" id="IPR041664">
    <property type="entry name" value="AAA_16"/>
</dbReference>
<dbReference type="InterPro" id="IPR002913">
    <property type="entry name" value="START_lipid-bd_dom"/>
</dbReference>
<dbReference type="InterPro" id="IPR011990">
    <property type="entry name" value="TPR-like_helical_dom_sf"/>
</dbReference>
<feature type="region of interest" description="Disordered" evidence="3">
    <location>
        <begin position="668"/>
        <end position="733"/>
    </location>
</feature>
<evidence type="ECO:0008006" key="8">
    <source>
        <dbReference type="Google" id="ProtNLM"/>
    </source>
</evidence>
<accession>A0A9W7BAI0</accession>
<dbReference type="EMBL" id="BRXY01000325">
    <property type="protein sequence ID" value="GMH87299.1"/>
    <property type="molecule type" value="Genomic_DNA"/>
</dbReference>
<feature type="region of interest" description="Disordered" evidence="3">
    <location>
        <begin position="1407"/>
        <end position="1435"/>
    </location>
</feature>
<dbReference type="Pfam" id="PF01852">
    <property type="entry name" value="START"/>
    <property type="match status" value="1"/>
</dbReference>
<organism evidence="6 7">
    <name type="scientific">Triparma strigata</name>
    <dbReference type="NCBI Taxonomy" id="1606541"/>
    <lineage>
        <taxon>Eukaryota</taxon>
        <taxon>Sar</taxon>
        <taxon>Stramenopiles</taxon>
        <taxon>Ochrophyta</taxon>
        <taxon>Bolidophyceae</taxon>
        <taxon>Parmales</taxon>
        <taxon>Triparmaceae</taxon>
        <taxon>Triparma</taxon>
    </lineage>
</organism>
<dbReference type="Proteomes" id="UP001165085">
    <property type="component" value="Unassembled WGS sequence"/>
</dbReference>
<feature type="region of interest" description="Disordered" evidence="3">
    <location>
        <begin position="1194"/>
        <end position="1227"/>
    </location>
</feature>
<dbReference type="InterPro" id="IPR027417">
    <property type="entry name" value="P-loop_NTPase"/>
</dbReference>
<keyword evidence="7" id="KW-1185">Reference proteome</keyword>
<feature type="compositionally biased region" description="Low complexity" evidence="3">
    <location>
        <begin position="686"/>
        <end position="698"/>
    </location>
</feature>
<feature type="compositionally biased region" description="Basic and acidic residues" evidence="3">
    <location>
        <begin position="3424"/>
        <end position="3435"/>
    </location>
</feature>
<dbReference type="CDD" id="cd00177">
    <property type="entry name" value="START"/>
    <property type="match status" value="1"/>
</dbReference>
<dbReference type="PROSITE" id="PS50125">
    <property type="entry name" value="GUANYLATE_CYCLASE_2"/>
    <property type="match status" value="2"/>
</dbReference>
<comment type="caution">
    <text evidence="6">The sequence shown here is derived from an EMBL/GenBank/DDBJ whole genome shotgun (WGS) entry which is preliminary data.</text>
</comment>
<dbReference type="GO" id="GO:0005524">
    <property type="term" value="F:ATP binding"/>
    <property type="evidence" value="ECO:0007669"/>
    <property type="project" value="UniProtKB-KW"/>
</dbReference>
<dbReference type="Gene3D" id="3.30.70.1230">
    <property type="entry name" value="Nucleotide cyclase"/>
    <property type="match status" value="2"/>
</dbReference>
<dbReference type="SUPFAM" id="SSF52540">
    <property type="entry name" value="P-loop containing nucleoside triphosphate hydrolases"/>
    <property type="match status" value="1"/>
</dbReference>
<keyword evidence="2" id="KW-0067">ATP-binding</keyword>
<evidence type="ECO:0000256" key="1">
    <source>
        <dbReference type="ARBA" id="ARBA00022741"/>
    </source>
</evidence>
<dbReference type="OrthoDB" id="194468at2759"/>
<dbReference type="GO" id="GO:0009190">
    <property type="term" value="P:cyclic nucleotide biosynthetic process"/>
    <property type="evidence" value="ECO:0007669"/>
    <property type="project" value="InterPro"/>
</dbReference>
<dbReference type="InterPro" id="IPR019734">
    <property type="entry name" value="TPR_rpt"/>
</dbReference>
<dbReference type="InterPro" id="IPR029787">
    <property type="entry name" value="Nucleotide_cyclase"/>
</dbReference>
<dbReference type="Gene3D" id="1.25.40.10">
    <property type="entry name" value="Tetratricopeptide repeat domain"/>
    <property type="match status" value="1"/>
</dbReference>
<evidence type="ECO:0000256" key="3">
    <source>
        <dbReference type="SAM" id="MobiDB-lite"/>
    </source>
</evidence>
<feature type="domain" description="Guanylate cyclase" evidence="4">
    <location>
        <begin position="469"/>
        <end position="519"/>
    </location>
</feature>
<name>A0A9W7BAI0_9STRA</name>
<dbReference type="GO" id="GO:0008289">
    <property type="term" value="F:lipid binding"/>
    <property type="evidence" value="ECO:0007669"/>
    <property type="project" value="InterPro"/>
</dbReference>
<dbReference type="SUPFAM" id="SSF55073">
    <property type="entry name" value="Nucleotide cyclase"/>
    <property type="match status" value="2"/>
</dbReference>
<evidence type="ECO:0000259" key="4">
    <source>
        <dbReference type="PROSITE" id="PS50125"/>
    </source>
</evidence>
<dbReference type="GO" id="GO:0035556">
    <property type="term" value="P:intracellular signal transduction"/>
    <property type="evidence" value="ECO:0007669"/>
    <property type="project" value="InterPro"/>
</dbReference>
<feature type="compositionally biased region" description="Basic and acidic residues" evidence="3">
    <location>
        <begin position="1407"/>
        <end position="1417"/>
    </location>
</feature>
<feature type="domain" description="START" evidence="5">
    <location>
        <begin position="2057"/>
        <end position="2222"/>
    </location>
</feature>
<dbReference type="SUPFAM" id="SSF55961">
    <property type="entry name" value="Bet v1-like"/>
    <property type="match status" value="1"/>
</dbReference>
<feature type="region of interest" description="Disordered" evidence="3">
    <location>
        <begin position="616"/>
        <end position="651"/>
    </location>
</feature>